<dbReference type="InterPro" id="IPR000064">
    <property type="entry name" value="NLP_P60_dom"/>
</dbReference>
<evidence type="ECO:0000259" key="5">
    <source>
        <dbReference type="PROSITE" id="PS51935"/>
    </source>
</evidence>
<keyword evidence="3" id="KW-0378">Hydrolase</keyword>
<comment type="caution">
    <text evidence="6">The sequence shown here is derived from an EMBL/GenBank/DDBJ whole genome shotgun (WGS) entry which is preliminary data.</text>
</comment>
<evidence type="ECO:0000313" key="6">
    <source>
        <dbReference type="EMBL" id="MDW3775791.1"/>
    </source>
</evidence>
<keyword evidence="4" id="KW-0788">Thiol protease</keyword>
<dbReference type="GeneID" id="99776655"/>
<evidence type="ECO:0000256" key="1">
    <source>
        <dbReference type="ARBA" id="ARBA00007074"/>
    </source>
</evidence>
<sequence>MKRFFLIILFVPVRAFTAQWVPLFSLFLMLLMPMSYVSAKPLSAKTTEAVTDSEALKRKQNRARLLAKAKKRTVVVPQTPEQKRRELAQKLADRAKNREMLAMHKRWQPGALGGSETLWNDVQEGKVAATSSKPQKSFRLRTVLSRLHDQLGKPYLWGGNSPTDGFDCSGLVFYAFNHVLDRKLPRTANGMFRDDGLKSVHRGSLKQGDLVFFNINQRPGADHVGVYLGDGRFIEAPRTGLKIRISKLSDDFWQSHYLGARRVL</sequence>
<dbReference type="SUPFAM" id="SSF54001">
    <property type="entry name" value="Cysteine proteinases"/>
    <property type="match status" value="1"/>
</dbReference>
<feature type="domain" description="NlpC/P60" evidence="5">
    <location>
        <begin position="137"/>
        <end position="264"/>
    </location>
</feature>
<dbReference type="PANTHER" id="PTHR47053:SF1">
    <property type="entry name" value="MUREIN DD-ENDOPEPTIDASE MEPH-RELATED"/>
    <property type="match status" value="1"/>
</dbReference>
<dbReference type="InterPro" id="IPR051202">
    <property type="entry name" value="Peptidase_C40"/>
</dbReference>
<evidence type="ECO:0000313" key="7">
    <source>
        <dbReference type="Proteomes" id="UP001276300"/>
    </source>
</evidence>
<evidence type="ECO:0000256" key="3">
    <source>
        <dbReference type="ARBA" id="ARBA00022801"/>
    </source>
</evidence>
<dbReference type="PROSITE" id="PS51935">
    <property type="entry name" value="NLPC_P60"/>
    <property type="match status" value="1"/>
</dbReference>
<evidence type="ECO:0000256" key="4">
    <source>
        <dbReference type="ARBA" id="ARBA00022807"/>
    </source>
</evidence>
<organism evidence="6 7">
    <name type="scientific">Kluyvera cryocrescens</name>
    <name type="common">Kluyvera citrophila</name>
    <dbReference type="NCBI Taxonomy" id="580"/>
    <lineage>
        <taxon>Bacteria</taxon>
        <taxon>Pseudomonadati</taxon>
        <taxon>Pseudomonadota</taxon>
        <taxon>Gammaproteobacteria</taxon>
        <taxon>Enterobacterales</taxon>
        <taxon>Enterobacteriaceae</taxon>
        <taxon>Kluyvera</taxon>
    </lineage>
</organism>
<dbReference type="GO" id="GO:0008234">
    <property type="term" value="F:cysteine-type peptidase activity"/>
    <property type="evidence" value="ECO:0007669"/>
    <property type="project" value="UniProtKB-KW"/>
</dbReference>
<name>A0AAW9C0B4_KLUCR</name>
<dbReference type="Proteomes" id="UP001276300">
    <property type="component" value="Unassembled WGS sequence"/>
</dbReference>
<gene>
    <name evidence="6" type="ORF">QWU01_03075</name>
</gene>
<proteinExistence type="inferred from homology"/>
<dbReference type="AlphaFoldDB" id="A0AAW9C0B4"/>
<protein>
    <submittedName>
        <fullName evidence="6">C40 family peptidase</fullName>
    </submittedName>
</protein>
<dbReference type="EMBL" id="JAUEQX010000004">
    <property type="protein sequence ID" value="MDW3775791.1"/>
    <property type="molecule type" value="Genomic_DNA"/>
</dbReference>
<keyword evidence="2" id="KW-0645">Protease</keyword>
<dbReference type="Gene3D" id="3.90.1720.10">
    <property type="entry name" value="endopeptidase domain like (from Nostoc punctiforme)"/>
    <property type="match status" value="1"/>
</dbReference>
<dbReference type="InterPro" id="IPR038765">
    <property type="entry name" value="Papain-like_cys_pep_sf"/>
</dbReference>
<dbReference type="Pfam" id="PF00877">
    <property type="entry name" value="NLPC_P60"/>
    <property type="match status" value="1"/>
</dbReference>
<reference evidence="6" key="1">
    <citation type="journal article" date="2023" name="J Glob Antimicrob Resist">
        <title>Emergence of NDM-1 and KPC-3 carbapenemases in Kluyvera cryocrescens: Investigating genetic heterogeneity and acquisition routes of blaNDM-1 in Enterobacterales species in Portugal.</title>
        <authorList>
            <person name="Loiodice M."/>
            <person name="Ribeiro M."/>
            <person name="Peixe L."/>
            <person name="Novais A."/>
        </authorList>
    </citation>
    <scope>NUCLEOTIDE SEQUENCE</scope>
    <source>
        <strain evidence="6">K629</strain>
    </source>
</reference>
<accession>A0AAW9C0B4</accession>
<comment type="similarity">
    <text evidence="1">Belongs to the peptidase C40 family.</text>
</comment>
<dbReference type="PANTHER" id="PTHR47053">
    <property type="entry name" value="MUREIN DD-ENDOPEPTIDASE MEPH-RELATED"/>
    <property type="match status" value="1"/>
</dbReference>
<evidence type="ECO:0000256" key="2">
    <source>
        <dbReference type="ARBA" id="ARBA00022670"/>
    </source>
</evidence>
<dbReference type="GO" id="GO:0006508">
    <property type="term" value="P:proteolysis"/>
    <property type="evidence" value="ECO:0007669"/>
    <property type="project" value="UniProtKB-KW"/>
</dbReference>
<dbReference type="RefSeq" id="WP_244886193.1">
    <property type="nucleotide sequence ID" value="NZ_CP134165.1"/>
</dbReference>